<reference evidence="2" key="1">
    <citation type="journal article" date="2023" name="Nat. Commun.">
        <title>Diploid and tetraploid genomes of Acorus and the evolution of monocots.</title>
        <authorList>
            <person name="Ma L."/>
            <person name="Liu K.W."/>
            <person name="Li Z."/>
            <person name="Hsiao Y.Y."/>
            <person name="Qi Y."/>
            <person name="Fu T."/>
            <person name="Tang G.D."/>
            <person name="Zhang D."/>
            <person name="Sun W.H."/>
            <person name="Liu D.K."/>
            <person name="Li Y."/>
            <person name="Chen G.Z."/>
            <person name="Liu X.D."/>
            <person name="Liao X.Y."/>
            <person name="Jiang Y.T."/>
            <person name="Yu X."/>
            <person name="Hao Y."/>
            <person name="Huang J."/>
            <person name="Zhao X.W."/>
            <person name="Ke S."/>
            <person name="Chen Y.Y."/>
            <person name="Wu W.L."/>
            <person name="Hsu J.L."/>
            <person name="Lin Y.F."/>
            <person name="Huang M.D."/>
            <person name="Li C.Y."/>
            <person name="Huang L."/>
            <person name="Wang Z.W."/>
            <person name="Zhao X."/>
            <person name="Zhong W.Y."/>
            <person name="Peng D.H."/>
            <person name="Ahmad S."/>
            <person name="Lan S."/>
            <person name="Zhang J.S."/>
            <person name="Tsai W.C."/>
            <person name="Van de Peer Y."/>
            <person name="Liu Z.J."/>
        </authorList>
    </citation>
    <scope>NUCLEOTIDE SEQUENCE</scope>
    <source>
        <strain evidence="2">CP</strain>
    </source>
</reference>
<organism evidence="2 3">
    <name type="scientific">Acorus calamus</name>
    <name type="common">Sweet flag</name>
    <dbReference type="NCBI Taxonomy" id="4465"/>
    <lineage>
        <taxon>Eukaryota</taxon>
        <taxon>Viridiplantae</taxon>
        <taxon>Streptophyta</taxon>
        <taxon>Embryophyta</taxon>
        <taxon>Tracheophyta</taxon>
        <taxon>Spermatophyta</taxon>
        <taxon>Magnoliopsida</taxon>
        <taxon>Liliopsida</taxon>
        <taxon>Acoraceae</taxon>
        <taxon>Acorus</taxon>
    </lineage>
</organism>
<dbReference type="Proteomes" id="UP001180020">
    <property type="component" value="Unassembled WGS sequence"/>
</dbReference>
<evidence type="ECO:0000313" key="3">
    <source>
        <dbReference type="Proteomes" id="UP001180020"/>
    </source>
</evidence>
<reference evidence="2" key="2">
    <citation type="submission" date="2023-06" db="EMBL/GenBank/DDBJ databases">
        <authorList>
            <person name="Ma L."/>
            <person name="Liu K.-W."/>
            <person name="Li Z."/>
            <person name="Hsiao Y.-Y."/>
            <person name="Qi Y."/>
            <person name="Fu T."/>
            <person name="Tang G."/>
            <person name="Zhang D."/>
            <person name="Sun W.-H."/>
            <person name="Liu D.-K."/>
            <person name="Li Y."/>
            <person name="Chen G.-Z."/>
            <person name="Liu X.-D."/>
            <person name="Liao X.-Y."/>
            <person name="Jiang Y.-T."/>
            <person name="Yu X."/>
            <person name="Hao Y."/>
            <person name="Huang J."/>
            <person name="Zhao X.-W."/>
            <person name="Ke S."/>
            <person name="Chen Y.-Y."/>
            <person name="Wu W.-L."/>
            <person name="Hsu J.-L."/>
            <person name="Lin Y.-F."/>
            <person name="Huang M.-D."/>
            <person name="Li C.-Y."/>
            <person name="Huang L."/>
            <person name="Wang Z.-W."/>
            <person name="Zhao X."/>
            <person name="Zhong W.-Y."/>
            <person name="Peng D.-H."/>
            <person name="Ahmad S."/>
            <person name="Lan S."/>
            <person name="Zhang J.-S."/>
            <person name="Tsai W.-C."/>
            <person name="Van De Peer Y."/>
            <person name="Liu Z.-J."/>
        </authorList>
    </citation>
    <scope>NUCLEOTIDE SEQUENCE</scope>
    <source>
        <strain evidence="2">CP</strain>
        <tissue evidence="2">Leaves</tissue>
    </source>
</reference>
<accession>A0AAV9CDP3</accession>
<comment type="caution">
    <text evidence="2">The sequence shown here is derived from an EMBL/GenBank/DDBJ whole genome shotgun (WGS) entry which is preliminary data.</text>
</comment>
<dbReference type="EMBL" id="JAUJYO010000019">
    <property type="protein sequence ID" value="KAK1287245.1"/>
    <property type="molecule type" value="Genomic_DNA"/>
</dbReference>
<protein>
    <submittedName>
        <fullName evidence="2">Uncharacterized protein</fullName>
    </submittedName>
</protein>
<keyword evidence="3" id="KW-1185">Reference proteome</keyword>
<feature type="region of interest" description="Disordered" evidence="1">
    <location>
        <begin position="23"/>
        <end position="45"/>
    </location>
</feature>
<sequence>MRRVTREGMMRYGLRKRRLMRETERSMERMRKKKRARWERNEHEVGHRWMRPQPSLALHVTHPMQLAGTNSTKPLSKYQLIHVYHTGLQMARKKKNKRLPIRRC</sequence>
<gene>
    <name evidence="2" type="ORF">QJS10_CPB19g01551</name>
</gene>
<evidence type="ECO:0000313" key="2">
    <source>
        <dbReference type="EMBL" id="KAK1287245.1"/>
    </source>
</evidence>
<proteinExistence type="predicted"/>
<dbReference type="AlphaFoldDB" id="A0AAV9CDP3"/>
<evidence type="ECO:0000256" key="1">
    <source>
        <dbReference type="SAM" id="MobiDB-lite"/>
    </source>
</evidence>
<name>A0AAV9CDP3_ACOCL</name>